<dbReference type="InterPro" id="IPR006056">
    <property type="entry name" value="RidA"/>
</dbReference>
<dbReference type="EMBL" id="MEYH01000032">
    <property type="protein sequence ID" value="OGD16494.1"/>
    <property type="molecule type" value="Genomic_DNA"/>
</dbReference>
<comment type="similarity">
    <text evidence="1">Belongs to the RutC family.</text>
</comment>
<protein>
    <submittedName>
        <fullName evidence="2">Reactive intermediate/imine deaminase</fullName>
    </submittedName>
</protein>
<proteinExistence type="inferred from homology"/>
<sequence>MEERIIISSNKIPAAIGPYSPAVKVGSMLFLSGQLPINSETGNIVGGNIQEQTKQILENLKILVELYSCTLKNIVKTTVFLKDMNDFTKFNQIYAEYFEEKFPARSCVEVACLPKNALIEIEAIAMQ</sequence>
<name>A0A1F5AEY4_9BACT</name>
<accession>A0A1F5AEY4</accession>
<organism evidence="2 3">
    <name type="scientific">Candidatus Sediminicultor quintus</name>
    <dbReference type="NCBI Taxonomy" id="1797291"/>
    <lineage>
        <taxon>Bacteria</taxon>
        <taxon>Pseudomonadati</taxon>
        <taxon>Atribacterota</taxon>
        <taxon>Candidatus Phoenicimicrobiia</taxon>
        <taxon>Candidatus Pheonicimicrobiales</taxon>
        <taxon>Candidatus Phoenicimicrobiaceae</taxon>
        <taxon>Candidatus Sediminicultor</taxon>
    </lineage>
</organism>
<dbReference type="CDD" id="cd00448">
    <property type="entry name" value="YjgF_YER057c_UK114_family"/>
    <property type="match status" value="1"/>
</dbReference>
<evidence type="ECO:0000313" key="3">
    <source>
        <dbReference type="Proteomes" id="UP000177701"/>
    </source>
</evidence>
<dbReference type="InterPro" id="IPR006175">
    <property type="entry name" value="YjgF/YER057c/UK114"/>
</dbReference>
<dbReference type="FunFam" id="3.30.1330.40:FF:000001">
    <property type="entry name" value="L-PSP family endoribonuclease"/>
    <property type="match status" value="1"/>
</dbReference>
<evidence type="ECO:0000313" key="2">
    <source>
        <dbReference type="EMBL" id="OGD16494.1"/>
    </source>
</evidence>
<dbReference type="PANTHER" id="PTHR11803">
    <property type="entry name" value="2-IMINOBUTANOATE/2-IMINOPROPANOATE DEAMINASE RIDA"/>
    <property type="match status" value="1"/>
</dbReference>
<dbReference type="InterPro" id="IPR019897">
    <property type="entry name" value="RidA_CS"/>
</dbReference>
<dbReference type="Gene3D" id="3.30.1330.40">
    <property type="entry name" value="RutC-like"/>
    <property type="match status" value="1"/>
</dbReference>
<dbReference type="AlphaFoldDB" id="A0A1F5AEY4"/>
<reference evidence="2 3" key="1">
    <citation type="journal article" date="2016" name="Nat. Commun.">
        <title>Thousands of microbial genomes shed light on interconnected biogeochemical processes in an aquifer system.</title>
        <authorList>
            <person name="Anantharaman K."/>
            <person name="Brown C.T."/>
            <person name="Hug L.A."/>
            <person name="Sharon I."/>
            <person name="Castelle C.J."/>
            <person name="Probst A.J."/>
            <person name="Thomas B.C."/>
            <person name="Singh A."/>
            <person name="Wilkins M.J."/>
            <person name="Karaoz U."/>
            <person name="Brodie E.L."/>
            <person name="Williams K.H."/>
            <person name="Hubbard S.S."/>
            <person name="Banfield J.F."/>
        </authorList>
    </citation>
    <scope>NUCLEOTIDE SEQUENCE [LARGE SCALE GENOMIC DNA]</scope>
</reference>
<dbReference type="SUPFAM" id="SSF55298">
    <property type="entry name" value="YjgF-like"/>
    <property type="match status" value="1"/>
</dbReference>
<dbReference type="PANTHER" id="PTHR11803:SF39">
    <property type="entry name" value="2-IMINOBUTANOATE_2-IMINOPROPANOATE DEAMINASE"/>
    <property type="match status" value="1"/>
</dbReference>
<dbReference type="STRING" id="1797291.A2V47_03475"/>
<dbReference type="GO" id="GO:0005829">
    <property type="term" value="C:cytosol"/>
    <property type="evidence" value="ECO:0007669"/>
    <property type="project" value="TreeGrafter"/>
</dbReference>
<evidence type="ECO:0000256" key="1">
    <source>
        <dbReference type="ARBA" id="ARBA00010552"/>
    </source>
</evidence>
<gene>
    <name evidence="2" type="ORF">A2V47_03475</name>
</gene>
<dbReference type="Pfam" id="PF01042">
    <property type="entry name" value="Ribonuc_L-PSP"/>
    <property type="match status" value="1"/>
</dbReference>
<dbReference type="Proteomes" id="UP000177701">
    <property type="component" value="Unassembled WGS sequence"/>
</dbReference>
<dbReference type="InterPro" id="IPR035959">
    <property type="entry name" value="RutC-like_sf"/>
</dbReference>
<comment type="caution">
    <text evidence="2">The sequence shown here is derived from an EMBL/GenBank/DDBJ whole genome shotgun (WGS) entry which is preliminary data.</text>
</comment>
<dbReference type="PROSITE" id="PS01094">
    <property type="entry name" value="UPF0076"/>
    <property type="match status" value="1"/>
</dbReference>
<dbReference type="NCBIfam" id="TIGR00004">
    <property type="entry name" value="Rid family detoxifying hydrolase"/>
    <property type="match status" value="1"/>
</dbReference>
<dbReference type="GO" id="GO:0019239">
    <property type="term" value="F:deaminase activity"/>
    <property type="evidence" value="ECO:0007669"/>
    <property type="project" value="TreeGrafter"/>
</dbReference>